<dbReference type="SUPFAM" id="SSF55021">
    <property type="entry name" value="ACT-like"/>
    <property type="match status" value="2"/>
</dbReference>
<organism evidence="3 4">
    <name type="scientific">Gemmata palustris</name>
    <dbReference type="NCBI Taxonomy" id="2822762"/>
    <lineage>
        <taxon>Bacteria</taxon>
        <taxon>Pseudomonadati</taxon>
        <taxon>Planctomycetota</taxon>
        <taxon>Planctomycetia</taxon>
        <taxon>Gemmatales</taxon>
        <taxon>Gemmataceae</taxon>
        <taxon>Gemmata</taxon>
    </lineage>
</organism>
<dbReference type="PANTHER" id="PTHR31131">
    <property type="entry name" value="CHROMOSOME 1, WHOLE GENOME SHOTGUN SEQUENCE"/>
    <property type="match status" value="1"/>
</dbReference>
<evidence type="ECO:0000313" key="4">
    <source>
        <dbReference type="Proteomes" id="UP000676565"/>
    </source>
</evidence>
<dbReference type="InterPro" id="IPR045865">
    <property type="entry name" value="ACT-like_dom_sf"/>
</dbReference>
<feature type="domain" description="A9CJY8-like N-terminal" evidence="2">
    <location>
        <begin position="29"/>
        <end position="72"/>
    </location>
</feature>
<dbReference type="Proteomes" id="UP000676565">
    <property type="component" value="Unassembled WGS sequence"/>
</dbReference>
<reference evidence="3 4" key="1">
    <citation type="submission" date="2021-04" db="EMBL/GenBank/DDBJ databases">
        <authorList>
            <person name="Ivanova A."/>
        </authorList>
    </citation>
    <scope>NUCLEOTIDE SEQUENCE [LARGE SCALE GENOMIC DNA]</scope>
    <source>
        <strain evidence="3 4">G18</strain>
    </source>
</reference>
<proteinExistence type="predicted"/>
<name>A0ABS5BKH2_9BACT</name>
<dbReference type="EMBL" id="JAGKQQ010000001">
    <property type="protein sequence ID" value="MBP3954204.1"/>
    <property type="molecule type" value="Genomic_DNA"/>
</dbReference>
<comment type="caution">
    <text evidence="3">The sequence shown here is derived from an EMBL/GenBank/DDBJ whole genome shotgun (WGS) entry which is preliminary data.</text>
</comment>
<dbReference type="Pfam" id="PF13840">
    <property type="entry name" value="ACT_7"/>
    <property type="match status" value="1"/>
</dbReference>
<sequence length="148" mass="15480">MKPVTFTTDAAALSHGATPPPLTLLEVAGRFAVCKLPPGSAAPAWATAGDVFNLSRTADELSVVCRQELVPEGTHCDRGWRCLRVAGAMPFTLVGVLASLTAPIARAGIGVFAFSTFDTDYLLVKAERFPEAVAALRAAGHTVELLST</sequence>
<evidence type="ECO:0000259" key="1">
    <source>
        <dbReference type="Pfam" id="PF13840"/>
    </source>
</evidence>
<feature type="domain" description="CASTOR ACT" evidence="1">
    <location>
        <begin position="77"/>
        <end position="137"/>
    </location>
</feature>
<protein>
    <submittedName>
        <fullName evidence="3">ACT domain-containing protein</fullName>
    </submittedName>
</protein>
<dbReference type="InterPro" id="IPR051719">
    <property type="entry name" value="CASTOR_mTORC1"/>
</dbReference>
<dbReference type="Gene3D" id="3.30.2130.10">
    <property type="entry name" value="VC0802-like"/>
    <property type="match status" value="1"/>
</dbReference>
<dbReference type="InterPro" id="IPR027795">
    <property type="entry name" value="CASTOR_ACT_dom"/>
</dbReference>
<dbReference type="Pfam" id="PF21631">
    <property type="entry name" value="A9CJY8-like_N"/>
    <property type="match status" value="1"/>
</dbReference>
<evidence type="ECO:0000313" key="3">
    <source>
        <dbReference type="EMBL" id="MBP3954204.1"/>
    </source>
</evidence>
<dbReference type="RefSeq" id="WP_210661718.1">
    <property type="nucleotide sequence ID" value="NZ_JAGKQQ010000001.1"/>
</dbReference>
<dbReference type="PANTHER" id="PTHR31131:SF6">
    <property type="entry name" value="CASTOR ACT DOMAIN-CONTAINING PROTEIN"/>
    <property type="match status" value="1"/>
</dbReference>
<accession>A0ABS5BKH2</accession>
<keyword evidence="4" id="KW-1185">Reference proteome</keyword>
<evidence type="ECO:0000259" key="2">
    <source>
        <dbReference type="Pfam" id="PF21631"/>
    </source>
</evidence>
<dbReference type="InterPro" id="IPR049447">
    <property type="entry name" value="A9CJY8-like_N"/>
</dbReference>
<gene>
    <name evidence="3" type="ORF">J8F10_02690</name>
</gene>